<feature type="coiled-coil region" evidence="1">
    <location>
        <begin position="145"/>
        <end position="172"/>
    </location>
</feature>
<dbReference type="OrthoDB" id="9775346at2"/>
<dbReference type="PANTHER" id="PTHR41291:SF1">
    <property type="entry name" value="DNA ALKYLATION REPAIR PROTEIN"/>
    <property type="match status" value="1"/>
</dbReference>
<organism evidence="2 3">
    <name type="scientific">Romboutsia weinsteinii</name>
    <dbReference type="NCBI Taxonomy" id="2020949"/>
    <lineage>
        <taxon>Bacteria</taxon>
        <taxon>Bacillati</taxon>
        <taxon>Bacillota</taxon>
        <taxon>Clostridia</taxon>
        <taxon>Peptostreptococcales</taxon>
        <taxon>Peptostreptococcaceae</taxon>
        <taxon>Romboutsia</taxon>
    </lineage>
</organism>
<name>A0A371J668_9FIRM</name>
<sequence length="224" mass="25818">MEFTIENIMENLKSLGDEKRFTYNKKQGVGDNQFGITLGKLRPLAKKIKTNHQLALELWNTENYEARILSAMLLDPKKLTEEEVHKFMDSTELLVLVDELIFHGVSKSYIAKDLMKKLLSSENEKYERAGWDLAITLNSKNKLDKQEMDNLLEQVEANLKEASDVTQFAMNRTLCEIGIKHDDYTERCIQMGEKLGVYKDIKVAKGCYSSYAPEWIKVGLSKRK</sequence>
<comment type="caution">
    <text evidence="2">The sequence shown here is derived from an EMBL/GenBank/DDBJ whole genome shotgun (WGS) entry which is preliminary data.</text>
</comment>
<dbReference type="EMBL" id="NOJY02000008">
    <property type="protein sequence ID" value="RDY28183.1"/>
    <property type="molecule type" value="Genomic_DNA"/>
</dbReference>
<dbReference type="AlphaFoldDB" id="A0A371J668"/>
<dbReference type="Gene3D" id="1.25.10.90">
    <property type="match status" value="1"/>
</dbReference>
<keyword evidence="3" id="KW-1185">Reference proteome</keyword>
<accession>A0A371J668</accession>
<protein>
    <submittedName>
        <fullName evidence="2">DNA alkylation repair protein</fullName>
    </submittedName>
</protein>
<dbReference type="InterPro" id="IPR016024">
    <property type="entry name" value="ARM-type_fold"/>
</dbReference>
<gene>
    <name evidence="2" type="ORF">CHL78_006230</name>
</gene>
<dbReference type="Proteomes" id="UP000215694">
    <property type="component" value="Unassembled WGS sequence"/>
</dbReference>
<dbReference type="RefSeq" id="WP_094369418.1">
    <property type="nucleotide sequence ID" value="NZ_NOJY02000008.1"/>
</dbReference>
<evidence type="ECO:0000313" key="3">
    <source>
        <dbReference type="Proteomes" id="UP000215694"/>
    </source>
</evidence>
<dbReference type="SUPFAM" id="SSF48371">
    <property type="entry name" value="ARM repeat"/>
    <property type="match status" value="1"/>
</dbReference>
<proteinExistence type="predicted"/>
<dbReference type="InterPro" id="IPR014825">
    <property type="entry name" value="DNA_alkylation"/>
</dbReference>
<reference evidence="2 3" key="1">
    <citation type="journal article" date="2017" name="Genome Announc.">
        <title>Draft Genome Sequence of Romboutsia weinsteinii sp. nov. Strain CCRI-19649(T) Isolated from Surface Water.</title>
        <authorList>
            <person name="Maheux A.F."/>
            <person name="Boudreau D.K."/>
            <person name="Berube E."/>
            <person name="Boissinot M."/>
            <person name="Cantin P."/>
            <person name="Raymond F."/>
            <person name="Corbeil J."/>
            <person name="Omar R.F."/>
            <person name="Bergeron M.G."/>
        </authorList>
    </citation>
    <scope>NUCLEOTIDE SEQUENCE [LARGE SCALE GENOMIC DNA]</scope>
    <source>
        <strain evidence="2 3">CCRI-19649</strain>
    </source>
</reference>
<evidence type="ECO:0000256" key="1">
    <source>
        <dbReference type="SAM" id="Coils"/>
    </source>
</evidence>
<keyword evidence="1" id="KW-0175">Coiled coil</keyword>
<evidence type="ECO:0000313" key="2">
    <source>
        <dbReference type="EMBL" id="RDY28183.1"/>
    </source>
</evidence>
<dbReference type="CDD" id="cd06561">
    <property type="entry name" value="AlkD_like"/>
    <property type="match status" value="1"/>
</dbReference>
<dbReference type="PANTHER" id="PTHR41291">
    <property type="entry name" value="DNA ALKYLATION REPAIR PROTEIN"/>
    <property type="match status" value="1"/>
</dbReference>
<dbReference type="Pfam" id="PF08713">
    <property type="entry name" value="DNA_alkylation"/>
    <property type="match status" value="1"/>
</dbReference>